<feature type="region of interest" description="Disordered" evidence="3">
    <location>
        <begin position="30"/>
        <end position="62"/>
    </location>
</feature>
<evidence type="ECO:0000256" key="2">
    <source>
        <dbReference type="ARBA" id="ARBA00023013"/>
    </source>
</evidence>
<evidence type="ECO:0000256" key="3">
    <source>
        <dbReference type="SAM" id="MobiDB-lite"/>
    </source>
</evidence>
<organism evidence="6">
    <name type="scientific">Neodiprion lecontei</name>
    <name type="common">Redheaded pine sawfly</name>
    <dbReference type="NCBI Taxonomy" id="441921"/>
    <lineage>
        <taxon>Eukaryota</taxon>
        <taxon>Metazoa</taxon>
        <taxon>Ecdysozoa</taxon>
        <taxon>Arthropoda</taxon>
        <taxon>Hexapoda</taxon>
        <taxon>Insecta</taxon>
        <taxon>Pterygota</taxon>
        <taxon>Neoptera</taxon>
        <taxon>Endopterygota</taxon>
        <taxon>Hymenoptera</taxon>
        <taxon>Tenthredinoidea</taxon>
        <taxon>Diprionidae</taxon>
        <taxon>Diprioninae</taxon>
        <taxon>Neodiprion</taxon>
    </lineage>
</organism>
<dbReference type="AlphaFoldDB" id="A0A6J0B3I8"/>
<dbReference type="Pfam" id="PF02234">
    <property type="entry name" value="CDI"/>
    <property type="match status" value="1"/>
</dbReference>
<reference evidence="6" key="1">
    <citation type="submission" date="2025-08" db="UniProtKB">
        <authorList>
            <consortium name="RefSeq"/>
        </authorList>
    </citation>
    <scope>IDENTIFICATION</scope>
    <source>
        <tissue evidence="6">Thorax and Abdomen</tissue>
    </source>
</reference>
<sequence length="129" mass="14717">MLAARHRARLAMQEGDLAVRRTEAKRVARRLFQDEGSSGQDAQDRRKTGVDDNLTNRLSEEGRKSLAEAEKRWNFDFTNERPLEGKYAWVKVGEGEGDKDFESLAEKGTEELKDNSETERNEGVDNDDN</sequence>
<evidence type="ECO:0000259" key="4">
    <source>
        <dbReference type="Pfam" id="PF02234"/>
    </source>
</evidence>
<dbReference type="InParanoid" id="A0A6J0B3I8"/>
<dbReference type="GO" id="GO:0005634">
    <property type="term" value="C:nucleus"/>
    <property type="evidence" value="ECO:0007669"/>
    <property type="project" value="InterPro"/>
</dbReference>
<evidence type="ECO:0000313" key="6">
    <source>
        <dbReference type="RefSeq" id="XP_015509625.1"/>
    </source>
</evidence>
<keyword evidence="2" id="KW-0649">Protein kinase inhibitor</keyword>
<dbReference type="GO" id="GO:0004861">
    <property type="term" value="F:cyclin-dependent protein serine/threonine kinase inhibitor activity"/>
    <property type="evidence" value="ECO:0007669"/>
    <property type="project" value="InterPro"/>
</dbReference>
<feature type="domain" description="Cyclin-dependent kinase inhibitor" evidence="4">
    <location>
        <begin position="53"/>
        <end position="92"/>
    </location>
</feature>
<evidence type="ECO:0000313" key="5">
    <source>
        <dbReference type="Proteomes" id="UP000829291"/>
    </source>
</evidence>
<keyword evidence="5" id="KW-1185">Reference proteome</keyword>
<dbReference type="Proteomes" id="UP000829291">
    <property type="component" value="Chromosome 4"/>
</dbReference>
<dbReference type="GeneID" id="107216840"/>
<dbReference type="GO" id="GO:0051726">
    <property type="term" value="P:regulation of cell cycle"/>
    <property type="evidence" value="ECO:0007669"/>
    <property type="project" value="InterPro"/>
</dbReference>
<accession>A0A6J0B3I8</accession>
<protein>
    <submittedName>
        <fullName evidence="6">Uncharacterized protein LOC107216840</fullName>
    </submittedName>
</protein>
<dbReference type="RefSeq" id="XP_015509625.1">
    <property type="nucleotide sequence ID" value="XM_015654139.2"/>
</dbReference>
<evidence type="ECO:0000256" key="1">
    <source>
        <dbReference type="ARBA" id="ARBA00006726"/>
    </source>
</evidence>
<dbReference type="Gene3D" id="4.10.365.10">
    <property type="entry name" value="p27"/>
    <property type="match status" value="1"/>
</dbReference>
<dbReference type="KEGG" id="nlo:107216840"/>
<dbReference type="OrthoDB" id="9940972at2759"/>
<dbReference type="InterPro" id="IPR044898">
    <property type="entry name" value="CDI_dom_sf"/>
</dbReference>
<feature type="compositionally biased region" description="Basic and acidic residues" evidence="3">
    <location>
        <begin position="98"/>
        <end position="123"/>
    </location>
</feature>
<proteinExistence type="inferred from homology"/>
<name>A0A6J0B3I8_NEOLC</name>
<dbReference type="InterPro" id="IPR003175">
    <property type="entry name" value="CDI_dom"/>
</dbReference>
<feature type="region of interest" description="Disordered" evidence="3">
    <location>
        <begin position="98"/>
        <end position="129"/>
    </location>
</feature>
<comment type="similarity">
    <text evidence="1">Belongs to the CDI family.</text>
</comment>
<gene>
    <name evidence="6" type="primary">LOC107216840</name>
</gene>